<feature type="compositionally biased region" description="Basic residues" evidence="13">
    <location>
        <begin position="258"/>
        <end position="271"/>
    </location>
</feature>
<dbReference type="InterPro" id="IPR013801">
    <property type="entry name" value="STAT_TF_DNA-bd"/>
</dbReference>
<comment type="caution">
    <text evidence="16">The sequence shown here is derived from an EMBL/GenBank/DDBJ whole genome shotgun (WGS) entry which is preliminary data.</text>
</comment>
<dbReference type="GO" id="GO:0005096">
    <property type="term" value="F:GTPase activator activity"/>
    <property type="evidence" value="ECO:0007669"/>
    <property type="project" value="UniProtKB-KW"/>
</dbReference>
<keyword evidence="8" id="KW-0804">Transcription</keyword>
<evidence type="ECO:0000256" key="7">
    <source>
        <dbReference type="ARBA" id="ARBA00023136"/>
    </source>
</evidence>
<dbReference type="GO" id="GO:0005085">
    <property type="term" value="F:guanyl-nucleotide exchange factor activity"/>
    <property type="evidence" value="ECO:0007669"/>
    <property type="project" value="InterPro"/>
</dbReference>
<feature type="repeat" description="WD" evidence="11">
    <location>
        <begin position="3208"/>
        <end position="3241"/>
    </location>
</feature>
<evidence type="ECO:0000259" key="14">
    <source>
        <dbReference type="PROSITE" id="PS50010"/>
    </source>
</evidence>
<dbReference type="InterPro" id="IPR048988">
    <property type="entry name" value="STAT_linker"/>
</dbReference>
<dbReference type="Pfam" id="PF08238">
    <property type="entry name" value="Sel1"/>
    <property type="match status" value="11"/>
</dbReference>
<dbReference type="PANTHER" id="PTHR22746">
    <property type="entry name" value="RAB6A-GEF COMPLEX PARTNER PROTEIN 1"/>
    <property type="match status" value="1"/>
</dbReference>
<dbReference type="Gene3D" id="2.60.40.630">
    <property type="entry name" value="STAT transcription factor, DNA-binding domain"/>
    <property type="match status" value="1"/>
</dbReference>
<dbReference type="Gene3D" id="2.30.29.30">
    <property type="entry name" value="Pleckstrin-homology domain (PH domain)/Phosphotyrosine-binding domain (PTB)"/>
    <property type="match status" value="1"/>
</dbReference>
<dbReference type="Pfam" id="PF02864">
    <property type="entry name" value="STAT_bind"/>
    <property type="match status" value="1"/>
</dbReference>
<reference evidence="16" key="1">
    <citation type="submission" date="2022-12" db="EMBL/GenBank/DDBJ databases">
        <title>Genome assemblies of Blomia tropicalis.</title>
        <authorList>
            <person name="Cui Y."/>
        </authorList>
    </citation>
    <scope>NUCLEOTIDE SEQUENCE</scope>
    <source>
        <tissue evidence="16">Adult mites</tissue>
    </source>
</reference>
<evidence type="ECO:0000256" key="6">
    <source>
        <dbReference type="ARBA" id="ARBA00023125"/>
    </source>
</evidence>
<feature type="region of interest" description="Disordered" evidence="13">
    <location>
        <begin position="4028"/>
        <end position="4097"/>
    </location>
</feature>
<dbReference type="InterPro" id="IPR036481">
    <property type="entry name" value="Bcr-Abl_oncoprot_oligo_sf"/>
</dbReference>
<dbReference type="GO" id="GO:0006886">
    <property type="term" value="P:intracellular protein transport"/>
    <property type="evidence" value="ECO:0007669"/>
    <property type="project" value="InterPro"/>
</dbReference>
<dbReference type="PANTHER" id="PTHR22746:SF10">
    <property type="entry name" value="GUANINE NUCLEOTIDE EXCHANGE FACTOR SUBUNIT RIC1"/>
    <property type="match status" value="1"/>
</dbReference>
<dbReference type="SUPFAM" id="SSF55550">
    <property type="entry name" value="SH2 domain"/>
    <property type="match status" value="1"/>
</dbReference>
<feature type="domain" description="DH" evidence="14">
    <location>
        <begin position="676"/>
        <end position="883"/>
    </location>
</feature>
<feature type="region of interest" description="Disordered" evidence="13">
    <location>
        <begin position="1617"/>
        <end position="1740"/>
    </location>
</feature>
<feature type="region of interest" description="Disordered" evidence="13">
    <location>
        <begin position="1474"/>
        <end position="1510"/>
    </location>
</feature>
<keyword evidence="12" id="KW-0175">Coiled coil</keyword>
<evidence type="ECO:0000256" key="2">
    <source>
        <dbReference type="ARBA" id="ARBA00004370"/>
    </source>
</evidence>
<dbReference type="InterPro" id="IPR000980">
    <property type="entry name" value="SH2"/>
</dbReference>
<feature type="domain" description="Rho-GAP" evidence="15">
    <location>
        <begin position="1313"/>
        <end position="1521"/>
    </location>
</feature>
<dbReference type="PROSITE" id="PS50238">
    <property type="entry name" value="RHOGAP"/>
    <property type="match status" value="1"/>
</dbReference>
<feature type="compositionally biased region" description="Acidic residues" evidence="13">
    <location>
        <begin position="377"/>
        <end position="393"/>
    </location>
</feature>
<dbReference type="CDD" id="cd09919">
    <property type="entry name" value="SH2_STAT_family"/>
    <property type="match status" value="1"/>
</dbReference>
<feature type="compositionally biased region" description="Low complexity" evidence="13">
    <location>
        <begin position="549"/>
        <end position="566"/>
    </location>
</feature>
<feature type="region of interest" description="Disordered" evidence="13">
    <location>
        <begin position="970"/>
        <end position="1004"/>
    </location>
</feature>
<dbReference type="InterPro" id="IPR006597">
    <property type="entry name" value="Sel1-like"/>
</dbReference>
<feature type="compositionally biased region" description="Polar residues" evidence="13">
    <location>
        <begin position="567"/>
        <end position="578"/>
    </location>
</feature>
<evidence type="ECO:0000256" key="13">
    <source>
        <dbReference type="SAM" id="MobiDB-lite"/>
    </source>
</evidence>
<dbReference type="Gene3D" id="1.20.900.10">
    <property type="entry name" value="Dbl homology (DH) domain"/>
    <property type="match status" value="1"/>
</dbReference>
<feature type="compositionally biased region" description="Low complexity" evidence="13">
    <location>
        <begin position="4034"/>
        <end position="4045"/>
    </location>
</feature>
<feature type="compositionally biased region" description="Polar residues" evidence="13">
    <location>
        <begin position="984"/>
        <end position="1004"/>
    </location>
</feature>
<dbReference type="SMART" id="SM00233">
    <property type="entry name" value="PH"/>
    <property type="match status" value="1"/>
</dbReference>
<dbReference type="PROSITE" id="PS50082">
    <property type="entry name" value="WD_REPEATS_2"/>
    <property type="match status" value="1"/>
</dbReference>
<feature type="compositionally biased region" description="Low complexity" evidence="13">
    <location>
        <begin position="1701"/>
        <end position="1710"/>
    </location>
</feature>
<feature type="compositionally biased region" description="Low complexity" evidence="13">
    <location>
        <begin position="4064"/>
        <end position="4083"/>
    </location>
</feature>
<protein>
    <recommendedName>
        <fullName evidence="10">Protein RIC1 homolog</fullName>
    </recommendedName>
</protein>
<evidence type="ECO:0000256" key="10">
    <source>
        <dbReference type="ARBA" id="ARBA00029879"/>
    </source>
</evidence>
<feature type="compositionally biased region" description="Basic and acidic residues" evidence="13">
    <location>
        <begin position="332"/>
        <end position="346"/>
    </location>
</feature>
<dbReference type="Gene3D" id="1.10.238.10">
    <property type="entry name" value="EF-hand"/>
    <property type="match status" value="1"/>
</dbReference>
<dbReference type="SUPFAM" id="SSF49417">
    <property type="entry name" value="p53-like transcription factors"/>
    <property type="match status" value="1"/>
</dbReference>
<dbReference type="GO" id="GO:0007165">
    <property type="term" value="P:signal transduction"/>
    <property type="evidence" value="ECO:0007669"/>
    <property type="project" value="InterPro"/>
</dbReference>
<evidence type="ECO:0000256" key="8">
    <source>
        <dbReference type="ARBA" id="ARBA00023163"/>
    </source>
</evidence>
<dbReference type="SMART" id="SM00324">
    <property type="entry name" value="RhoGAP"/>
    <property type="match status" value="1"/>
</dbReference>
<dbReference type="InterPro" id="IPR035899">
    <property type="entry name" value="DBL_dom_sf"/>
</dbReference>
<evidence type="ECO:0000313" key="16">
    <source>
        <dbReference type="EMBL" id="KAJ6218519.1"/>
    </source>
</evidence>
<feature type="region of interest" description="Disordered" evidence="13">
    <location>
        <begin position="1"/>
        <end position="40"/>
    </location>
</feature>
<comment type="subcellular location">
    <subcellularLocation>
        <location evidence="2">Membrane</location>
    </subcellularLocation>
    <subcellularLocation>
        <location evidence="1">Nucleus</location>
    </subcellularLocation>
</comment>
<dbReference type="EMBL" id="JAPWDV010000003">
    <property type="protein sequence ID" value="KAJ6218519.1"/>
    <property type="molecule type" value="Genomic_DNA"/>
</dbReference>
<dbReference type="Gene3D" id="3.30.505.10">
    <property type="entry name" value="SH2 domain"/>
    <property type="match status" value="1"/>
</dbReference>
<keyword evidence="5" id="KW-0805">Transcription regulation</keyword>
<feature type="compositionally biased region" description="Low complexity" evidence="13">
    <location>
        <begin position="140"/>
        <end position="151"/>
    </location>
</feature>
<dbReference type="Pfam" id="PF21354">
    <property type="entry name" value="STAT_linker"/>
    <property type="match status" value="1"/>
</dbReference>
<dbReference type="InterPro" id="IPR040096">
    <property type="entry name" value="Ric1"/>
</dbReference>
<feature type="compositionally biased region" description="Acidic residues" evidence="13">
    <location>
        <begin position="1625"/>
        <end position="1643"/>
    </location>
</feature>
<dbReference type="GO" id="GO:0003677">
    <property type="term" value="F:DNA binding"/>
    <property type="evidence" value="ECO:0007669"/>
    <property type="project" value="UniProtKB-KW"/>
</dbReference>
<dbReference type="GO" id="GO:0005829">
    <property type="term" value="C:cytosol"/>
    <property type="evidence" value="ECO:0007669"/>
    <property type="project" value="TreeGrafter"/>
</dbReference>
<dbReference type="Gene3D" id="1.10.555.10">
    <property type="entry name" value="Rho GTPase activation protein"/>
    <property type="match status" value="1"/>
</dbReference>
<feature type="coiled-coil region" evidence="12">
    <location>
        <begin position="82"/>
        <end position="109"/>
    </location>
</feature>
<keyword evidence="6" id="KW-0238">DNA-binding</keyword>
<evidence type="ECO:0000259" key="15">
    <source>
        <dbReference type="PROSITE" id="PS50238"/>
    </source>
</evidence>
<feature type="compositionally biased region" description="Polar residues" evidence="13">
    <location>
        <begin position="585"/>
        <end position="598"/>
    </location>
</feature>
<dbReference type="InterPro" id="IPR000219">
    <property type="entry name" value="DH_dom"/>
</dbReference>
<dbReference type="SUPFAM" id="SSF56784">
    <property type="entry name" value="HAD-like"/>
    <property type="match status" value="1"/>
</dbReference>
<feature type="compositionally biased region" description="Basic and acidic residues" evidence="13">
    <location>
        <begin position="653"/>
        <end position="663"/>
    </location>
</feature>
<feature type="region of interest" description="Disordered" evidence="13">
    <location>
        <begin position="126"/>
        <end position="166"/>
    </location>
</feature>
<dbReference type="SUPFAM" id="SSF81901">
    <property type="entry name" value="HCP-like"/>
    <property type="match status" value="3"/>
</dbReference>
<keyword evidence="17" id="KW-1185">Reference proteome</keyword>
<dbReference type="InterPro" id="IPR008936">
    <property type="entry name" value="Rho_GTPase_activation_prot"/>
</dbReference>
<dbReference type="GO" id="GO:0034066">
    <property type="term" value="C:Ric1-Rgp1 guanyl-nucleotide exchange factor complex"/>
    <property type="evidence" value="ECO:0007669"/>
    <property type="project" value="InterPro"/>
</dbReference>
<dbReference type="Pfam" id="PF25440">
    <property type="entry name" value="Beta-prop_RIC1_2nd"/>
    <property type="match status" value="1"/>
</dbReference>
<evidence type="ECO:0000313" key="17">
    <source>
        <dbReference type="Proteomes" id="UP001142055"/>
    </source>
</evidence>
<dbReference type="InterPro" id="IPR000198">
    <property type="entry name" value="RhoGAP_dom"/>
</dbReference>
<dbReference type="SUPFAM" id="SSF48350">
    <property type="entry name" value="GTPase activation domain, GAP"/>
    <property type="match status" value="1"/>
</dbReference>
<evidence type="ECO:0000256" key="5">
    <source>
        <dbReference type="ARBA" id="ARBA00023015"/>
    </source>
</evidence>
<dbReference type="SUPFAM" id="SSF48065">
    <property type="entry name" value="DBL homology domain (DH-domain)"/>
    <property type="match status" value="1"/>
</dbReference>
<dbReference type="Pfam" id="PF00620">
    <property type="entry name" value="RhoGAP"/>
    <property type="match status" value="1"/>
</dbReference>
<feature type="compositionally biased region" description="Polar residues" evidence="13">
    <location>
        <begin position="1"/>
        <end position="10"/>
    </location>
</feature>
<evidence type="ECO:0000256" key="9">
    <source>
        <dbReference type="ARBA" id="ARBA00023242"/>
    </source>
</evidence>
<feature type="compositionally biased region" description="Polar residues" evidence="13">
    <location>
        <begin position="530"/>
        <end position="544"/>
    </location>
</feature>
<dbReference type="InterPro" id="IPR001680">
    <property type="entry name" value="WD40_rpt"/>
</dbReference>
<feature type="compositionally biased region" description="Polar residues" evidence="13">
    <location>
        <begin position="469"/>
        <end position="493"/>
    </location>
</feature>
<feature type="compositionally biased region" description="Acidic residues" evidence="13">
    <location>
        <begin position="1720"/>
        <end position="1729"/>
    </location>
</feature>
<feature type="compositionally biased region" description="Polar residues" evidence="13">
    <location>
        <begin position="314"/>
        <end position="331"/>
    </location>
</feature>
<feature type="compositionally biased region" description="Polar residues" evidence="13">
    <location>
        <begin position="627"/>
        <end position="637"/>
    </location>
</feature>
<dbReference type="InterPro" id="IPR036322">
    <property type="entry name" value="WD40_repeat_dom_sf"/>
</dbReference>
<dbReference type="GO" id="GO:0000139">
    <property type="term" value="C:Golgi membrane"/>
    <property type="evidence" value="ECO:0007669"/>
    <property type="project" value="TreeGrafter"/>
</dbReference>
<dbReference type="GO" id="GO:0042147">
    <property type="term" value="P:retrograde transport, endosome to Golgi"/>
    <property type="evidence" value="ECO:0007669"/>
    <property type="project" value="TreeGrafter"/>
</dbReference>
<feature type="compositionally biased region" description="Low complexity" evidence="13">
    <location>
        <begin position="970"/>
        <end position="983"/>
    </location>
</feature>
<dbReference type="GO" id="GO:0006357">
    <property type="term" value="P:regulation of transcription by RNA polymerase II"/>
    <property type="evidence" value="ECO:0007669"/>
    <property type="project" value="UniProtKB-ARBA"/>
</dbReference>
<proteinExistence type="predicted"/>
<dbReference type="InterPro" id="IPR011993">
    <property type="entry name" value="PH-like_dom_sf"/>
</dbReference>
<feature type="compositionally biased region" description="Polar residues" evidence="13">
    <location>
        <begin position="31"/>
        <end position="40"/>
    </location>
</feature>
<feature type="region of interest" description="Disordered" evidence="13">
    <location>
        <begin position="457"/>
        <end position="493"/>
    </location>
</feature>
<dbReference type="GO" id="GO:0003700">
    <property type="term" value="F:DNA-binding transcription factor activity"/>
    <property type="evidence" value="ECO:0007669"/>
    <property type="project" value="InterPro"/>
</dbReference>
<dbReference type="Proteomes" id="UP001142055">
    <property type="component" value="Chromosome 3"/>
</dbReference>
<feature type="region of interest" description="Disordered" evidence="13">
    <location>
        <begin position="528"/>
        <end position="598"/>
    </location>
</feature>
<dbReference type="GO" id="GO:0005634">
    <property type="term" value="C:nucleus"/>
    <property type="evidence" value="ECO:0007669"/>
    <property type="project" value="UniProtKB-SubCell"/>
</dbReference>
<dbReference type="InterPro" id="IPR009771">
    <property type="entry name" value="RIC1_C"/>
</dbReference>
<evidence type="ECO:0000256" key="12">
    <source>
        <dbReference type="SAM" id="Coils"/>
    </source>
</evidence>
<dbReference type="SMART" id="SM00325">
    <property type="entry name" value="RhoGEF"/>
    <property type="match status" value="1"/>
</dbReference>
<dbReference type="InterPro" id="IPR001849">
    <property type="entry name" value="PH_domain"/>
</dbReference>
<feature type="region of interest" description="Disordered" evidence="13">
    <location>
        <begin position="626"/>
        <end position="665"/>
    </location>
</feature>
<feature type="region of interest" description="Disordered" evidence="13">
    <location>
        <begin position="191"/>
        <end position="417"/>
    </location>
</feature>
<dbReference type="InterPro" id="IPR036860">
    <property type="entry name" value="SH2_dom_sf"/>
</dbReference>
<feature type="compositionally biased region" description="Polar residues" evidence="13">
    <location>
        <begin position="192"/>
        <end position="216"/>
    </location>
</feature>
<dbReference type="Pfam" id="PF00017">
    <property type="entry name" value="SH2"/>
    <property type="match status" value="1"/>
</dbReference>
<gene>
    <name evidence="16" type="ORF">RDWZM_009676</name>
</gene>
<evidence type="ECO:0000256" key="11">
    <source>
        <dbReference type="PROSITE-ProRule" id="PRU00221"/>
    </source>
</evidence>
<dbReference type="Pfam" id="PF19057">
    <property type="entry name" value="PH_19"/>
    <property type="match status" value="1"/>
</dbReference>
<sequence length="4312" mass="489846">MRRASQFENHINQHESIPESNVSDTRPKSIHLSSSPNQRQEIPSIEESMDQHFIITAFTRFQQEFSSLFPDGELPFNECDSYEQARELLKVQQKRIVDLNKELNKAKFTSNFLHEILSHNEKKDFDVSNTASTSKPSIGSTKTTKSAAKHATAIDEEENLSDSFTSATSTKEQYVTVITLNDSTYGEIRSKVPSQSSLSNVIPNINSVDGHQQSNNDQKEDKNQNSDSKLPLAKDSKVEPIYWNTLETNKGSPPDKVAKKRPPTPPRKPKFTKQMQSISSETTSDTSQSTFQTSISKSESLKSISRIQGKFNGPLQQISTNENVDNKNNSSTKEDITKLKTKKDDQNLVQNDEDNISLNYKDDYDNIYDTVTPDSVCDSEQEVPIEGDEDDDGEKTNSTKDDETSSHEMLSRSSSTDELSNYVNIDYFLRKNSLGRSNSNILGQTFQNAGFATNSGNIVKNESEDDNEANLSSMRSSDYEHMSSSNENLIDNTPNSVSSLKSFASTTSSSVTSSSSLRTRNIKLNDINKNDLSSSYPPNLSTFTPPIRNQPSFFPNNPNSDSFNQQRQQNKDNSTQASIEKGDNNIYSNGDELNQTSSSNNSFLCDKSNNSSSSVEYYAYTDILDSLPNNESQNANSTKKDEEQYSSNTSLVKAEESPKKAEDSIDQSISENNRHMQWNIIRSIIESENVYLDCLSTLIQYMKALSTTTTGRENALLSNDDLNTIFYRIPELHQLHNSFLNGLKHVEHGYKMKNSSMTSESKVTTKLMTKYSIGELFYRLATHLNIYSDFLRNYSKALETANRCGANNAKFSDIIKSIKVASLNGQFTNLIDLLHKPVARLQKNALVLHDLLKYVDSWNEDEQHLLKDTLKMTQTFLSELNMDTSRAKLFPIQDKFQRRLVKESFIIESGGENRRKLRHLFLFNDVIVCAKYKASTKQRFTFELKWFQMLNDILLDPALDYYCSNIPLASSSSSSSSSHRSSSIINVPQSSTKQPPIQMGGTLTQQQRDNIAKEIFASIQQVESLQSRAYIVRYDMFIEEKKSNKGSSRKVSDKYRKKLFELESELVLWLPSLKFAFSAKNSSNKWHTFYLSSEYERSCWFEAIKRMQYSSSTTNEQASLIELQRWIESCRKCINPNLGSFLLRTNKDESLRFGDLVIRLIHLNGHNNNVQNIFFVIETDSYGHYFKNAVTRLVSNHESANINQEFLIELEGTQSLRLLCYENVTKRTNDQGSGLDDFSTCSSTKDQFEVNERTSIFRGKVSLDLTSSGLSSQFKSKELAILDFTLLIEMNYLSWKSIMERIPPNKICGSFGITVAQVCKREKSKVPYLIMCCINEVQRRGLREVGIYRVSGLSSDVQRLKKAFETNPRDALWLIGHIDIHAVTGLLKLYLRELPESLFTNDMYKKYFMARDLKNFEDKERQMTTLLSQLPEPNQSTVIILIDHLSLVNRYEEENKMSLNNLATIFGPTMLRTNSSSNSNASSSGSSFKNSNANSNMNSGNSQNISNSSSSQQMNHYSQFVINTDLFTASTIDVMAQADILYFFLRRKSDGLSLTSVDREETIFLKKTIKSKNMAIKPSFNRTIIFVAFFFITVQLLWSSPILCEEVQQEQEQILNHEDISSENVDNDDEIIIDDNNSGDDDNSQQISKTEENSDKISSNDSKDGHTKIIGNEEILISSTNKTNNTKSEEKNDKTMDIDDSINSNDSLENSNKEKSKLAEEDEEEEENKDDNYDYALNNDDNTLSQDYRYAIKIINEIAEKNQFTDLKLLSKSYEHPDFAFIDALVVLNEAANHGIDIAKLVLAKMYFFGDRVKMNHYEAYRLFKELSSKGNGDAHLFIGLMYSIGLGPLKSNQAKALLHYTFSALANSTIAQMILGYRYWSGIGVMSKCEFALSHYRKVAAKVEQGITFSGSTSIQRIRLLDELENPGTYNGVLDDDLIQYYQFLADKGDVQAQVGLGQLHFQGGRGVELNPNRAYHYFKLAAESGNTNAMAYLGKMHLEGNKVVIRDYEKAYKYFKMAAEKGNPVGQSGLGIIYLYGKGVEKDFAMAFKYFSQAAIQGWVDGQLYLGLMYLRGYSVTKDPKSAIKYFTLASQSGHILGFYNLAEMHATGTGTLRSCTTAVELFKSVSERGPWGAMLMQAHANYKDGDRANAFIKYAVLSELGYEVAQSNAAFMLDREELVQLFNKSENHVRAFMYWSRSATQGSSAARVKLGDYHFYGLGTVVDYEMAANQYRIASELQGNAQALFNLGYMYETGLGLRRDIYLAKRYYDLAAVTSVEAQVPVFLVLIKLFFIFAYEYVQGLNKWSDMFEWTPSALMGDDWDLYIMTVLAMIMGMIYYLRRQGTTTSITFVKDILFPYVKQTIHQYLYTNFDTDETKLDIALLWEQYLIDKTCGEDLPSIDNFMNESEAKTNRIKSVIKYVLWQMDHDKKTTSLKQLQGHIWFDGYECGNLKGQMDIQKCSYDFEQSLTNFKSIRMQYLYVFQCSSQLSNEFMENFEHSIQKYLLETTALNWNVSQCLKSFKQQQQSSIISGILDYSSIDHITKCNSIYMKFLLLLIEDINKLLLNTSILLNFSFKNKLIDFLNEIEGLIQFLIQNSFIIIEQPCSSILKHDPLTIISNAKFETKLTFLLDHQLITNKFPQIDLRLLKEEEIKLVNNDCFMQIVEQRPSFNIITKSEPIYEVENERLTISIVCMLKVDINRRGHNPKALPVAEEKFKFMFFTKLYIMEREYLLHTFSLPVNVLSRKDYRNSYATIIWDCAFSMPDRILFETRDSVTWPELASVINAKWNKDVGMQLYSHHLDFIYTMIPNHNENDIVTWEQFAKQILPQRQFTFFEWFYKILILVREQLLTMYSDGLIHGFVSSEISESLLLNCIDGTFLIRFSETFCGAITIAYVKDRKFDKLFPWDLDRLRKISLPHTIKCSDFLLYLYPNIPKDEVFCKYYIYNETTKSITGKDYKLDTNVAQILLYKRALKCLKNHGENVAAVWKSDSSQIIIQTSSDHLLFFQVVINNENDNILRLIQNSNESNVEEPNRIPAYTLEFEQSVFIQNGITSLMSAEEELVLTTKNGQLIGVHWDGQLDENLSYHISIPANYFSLTTSNRDDQISICDFKYSTSIGGFSLVFSNGLGGFLPFCYPTAETNNHLQVELISQVDNAVCTAINHRFALIAFGLSSSTCVLCTFDEIDHRFIISHQLSLPSNTFPGMEKHLGAITALQWTPDSNVLATAWNNGGFALWTVFGSLLSCSLTWDYSSMTEIETKHILPFRVTSFAFGQEGFHLWAATIPSTEIQNVNCDNQHTNSHSSTVCKFSLVKSVLAANPCSSVSVETVLLASEDRIFVGGNKSSNLYAQHLQQFNEDYVQSMNNGKCNNTPRMNDIHLIDNPAILTNQFSEHESNAVDSFQWLTVPMPQSYLESNWPIRYFAIDPCSSQNLAIAGANGLALYSLIHRKWKSFGNENHERDFIITGGFLWFYDYIIGGCYNTLLDCYEIRAYSFRDKLDNENVKIVSVDKDVYQLSLHRNRLLALCSDGTILLFDLHIFMKTGTTELNISSPIRVIINNSPEIIIPECVTVCLLTDLHVDIYHNTVFHHNSNQTESSHHRSQMIQTSAASRSHSILLNIRGRVLLFEMDVDTTGLPLSSDEDDDDDDDNYYNDNDHERENDLTKHHNTSSTINKSKPNTIKYRKVANLATNVENLWILPHNDVQLNAFRPTILATMATNCSQQQRPHLVTSLYLSCGSSGMAIWLSLEHSIRPQLNQSNTQKRERQMINNRNGTEMNSLQTDDHAYISKRIMLPIHELAFNIYPLAIRFREAIVLGAESHFTQPNSFQFFSSSSTSSSSSNTIDSTLYIPFGMVKRTSQVYLHYILQELLRRNLGYRAWEIANTCTALPHFVHSLELLLHGVLEEETSSSHPIPDALLPRVVDFIRAFPVFLQTVIHCTRKTELALWPDLFKVVGSPKDLFQQCLLEGQLETAASYIIVLQNLEKAEVASRCASKLLQAASIAGSWVTVKELKRFLRATNYAEENGDTETNNHVNGNNINDNYGSSHQNSNNQSVMQPTTNNSNSISRSNSIESSAKNSSLTSLPTVHPQGRPTLPGAAIKQSGNMNEIPFVEKSHQNHSSETNIVMRESIVEEQFNHLKGDDDDDDENFSIGNNSDDQQTTTENFEITNSGLNAKNGENYRNYYQRTTNGRAYPGGILRMDNEHHPNAPFQFLNTSSFVSVASSISSISSLSSISSSAISSASVSPTMNKNRIASSIVPIVDVKPNLFTNDQKFSHIQNERSINGHDGSKMLKAVPLSVDESSQCIIA</sequence>
<dbReference type="InterPro" id="IPR008967">
    <property type="entry name" value="p53-like_TF_DNA-bd_sf"/>
</dbReference>
<dbReference type="InterPro" id="IPR012345">
    <property type="entry name" value="STAT_TF_DNA-bd_N"/>
</dbReference>
<dbReference type="Pfam" id="PF07064">
    <property type="entry name" value="RIC1"/>
    <property type="match status" value="1"/>
</dbReference>
<dbReference type="PROSITE" id="PS50010">
    <property type="entry name" value="DH_2"/>
    <property type="match status" value="1"/>
</dbReference>
<feature type="compositionally biased region" description="Basic and acidic residues" evidence="13">
    <location>
        <begin position="3656"/>
        <end position="3667"/>
    </location>
</feature>
<keyword evidence="11" id="KW-0853">WD repeat</keyword>
<dbReference type="SMART" id="SM00671">
    <property type="entry name" value="SEL1"/>
    <property type="match status" value="11"/>
</dbReference>
<feature type="compositionally biased region" description="Low complexity" evidence="13">
    <location>
        <begin position="272"/>
        <end position="305"/>
    </location>
</feature>
<keyword evidence="7" id="KW-0472">Membrane</keyword>
<dbReference type="InterPro" id="IPR036412">
    <property type="entry name" value="HAD-like_sf"/>
</dbReference>
<feature type="compositionally biased region" description="Polar residues" evidence="13">
    <location>
        <begin position="127"/>
        <end position="139"/>
    </location>
</feature>
<evidence type="ECO:0000256" key="4">
    <source>
        <dbReference type="ARBA" id="ARBA00022999"/>
    </source>
</evidence>
<feature type="compositionally biased region" description="Polar residues" evidence="13">
    <location>
        <begin position="4046"/>
        <end position="4063"/>
    </location>
</feature>
<feature type="compositionally biased region" description="Basic and acidic residues" evidence="13">
    <location>
        <begin position="1687"/>
        <end position="1697"/>
    </location>
</feature>
<dbReference type="Gene3D" id="1.10.720.60">
    <property type="match status" value="1"/>
</dbReference>
<keyword evidence="4" id="KW-0727">SH2 domain</keyword>
<keyword evidence="3" id="KW-0343">GTPase activation</keyword>
<name>A0A9Q0M3V9_BLOTA</name>
<evidence type="ECO:0000256" key="3">
    <source>
        <dbReference type="ARBA" id="ARBA00022468"/>
    </source>
</evidence>
<accession>A0A9Q0M3V9</accession>
<dbReference type="SMART" id="SM00320">
    <property type="entry name" value="WD40"/>
    <property type="match status" value="2"/>
</dbReference>
<feature type="compositionally biased region" description="Acidic residues" evidence="13">
    <location>
        <begin position="3642"/>
        <end position="3653"/>
    </location>
</feature>
<dbReference type="Pfam" id="PF00621">
    <property type="entry name" value="RhoGEF"/>
    <property type="match status" value="1"/>
</dbReference>
<organism evidence="16 17">
    <name type="scientific">Blomia tropicalis</name>
    <name type="common">Mite</name>
    <dbReference type="NCBI Taxonomy" id="40697"/>
    <lineage>
        <taxon>Eukaryota</taxon>
        <taxon>Metazoa</taxon>
        <taxon>Ecdysozoa</taxon>
        <taxon>Arthropoda</taxon>
        <taxon>Chelicerata</taxon>
        <taxon>Arachnida</taxon>
        <taxon>Acari</taxon>
        <taxon>Acariformes</taxon>
        <taxon>Sarcoptiformes</taxon>
        <taxon>Astigmata</taxon>
        <taxon>Glycyphagoidea</taxon>
        <taxon>Echimyopodidae</taxon>
        <taxon>Blomia</taxon>
    </lineage>
</organism>
<dbReference type="SUPFAM" id="SSF50978">
    <property type="entry name" value="WD40 repeat-like"/>
    <property type="match status" value="1"/>
</dbReference>
<dbReference type="InterPro" id="IPR011990">
    <property type="entry name" value="TPR-like_helical_dom_sf"/>
</dbReference>
<dbReference type="SUPFAM" id="SSF69322">
    <property type="entry name" value="Tricorn protease domain 2"/>
    <property type="match status" value="1"/>
</dbReference>
<feature type="compositionally biased region" description="Basic and acidic residues" evidence="13">
    <location>
        <begin position="394"/>
        <end position="410"/>
    </location>
</feature>
<feature type="region of interest" description="Disordered" evidence="13">
    <location>
        <begin position="3638"/>
        <end position="3679"/>
    </location>
</feature>
<dbReference type="Gene3D" id="1.25.40.10">
    <property type="entry name" value="Tetratricopeptide repeat domain"/>
    <property type="match status" value="2"/>
</dbReference>
<dbReference type="Gene3D" id="4.10.280.30">
    <property type="entry name" value="Bcr-Abl oncoprotein oligomerisation domain"/>
    <property type="match status" value="1"/>
</dbReference>
<evidence type="ECO:0000256" key="1">
    <source>
        <dbReference type="ARBA" id="ARBA00004123"/>
    </source>
</evidence>
<dbReference type="SUPFAM" id="SSF50729">
    <property type="entry name" value="PH domain-like"/>
    <property type="match status" value="1"/>
</dbReference>
<keyword evidence="9" id="KW-0539">Nucleus</keyword>